<feature type="domain" description="Calcineurin-like phosphoesterase" evidence="2">
    <location>
        <begin position="1"/>
        <end position="159"/>
    </location>
</feature>
<dbReference type="InterPro" id="IPR053193">
    <property type="entry name" value="MetalloPDE_YfcE-like"/>
</dbReference>
<dbReference type="Proteomes" id="UP000662914">
    <property type="component" value="Chromosome"/>
</dbReference>
<reference evidence="3" key="1">
    <citation type="journal article" name="DNA Res.">
        <title>The physiological potential of anammox bacteria as revealed by their core genome structure.</title>
        <authorList>
            <person name="Okubo T."/>
            <person name="Toyoda A."/>
            <person name="Fukuhara K."/>
            <person name="Uchiyama I."/>
            <person name="Harigaya Y."/>
            <person name="Kuroiwa M."/>
            <person name="Suzuki T."/>
            <person name="Murakami Y."/>
            <person name="Suwa Y."/>
            <person name="Takami H."/>
        </authorList>
    </citation>
    <scope>NUCLEOTIDE SEQUENCE</scope>
    <source>
        <strain evidence="3">317325-3</strain>
    </source>
</reference>
<dbReference type="EMBL" id="AP021857">
    <property type="protein sequence ID" value="BBO21611.1"/>
    <property type="molecule type" value="Genomic_DNA"/>
</dbReference>
<dbReference type="Gene3D" id="3.60.21.10">
    <property type="match status" value="1"/>
</dbReference>
<evidence type="ECO:0000256" key="1">
    <source>
        <dbReference type="ARBA" id="ARBA00008950"/>
    </source>
</evidence>
<dbReference type="SUPFAM" id="SSF56300">
    <property type="entry name" value="Metallo-dependent phosphatases"/>
    <property type="match status" value="1"/>
</dbReference>
<dbReference type="Pfam" id="PF12850">
    <property type="entry name" value="Metallophos_2"/>
    <property type="match status" value="1"/>
</dbReference>
<name>A0A809S6C2_9PROT</name>
<comment type="similarity">
    <text evidence="1">Belongs to the metallophosphoesterase superfamily. YfcE family.</text>
</comment>
<organism evidence="3 4">
    <name type="scientific">Candidatus Desulfobacillus denitrificans</name>
    <dbReference type="NCBI Taxonomy" id="2608985"/>
    <lineage>
        <taxon>Bacteria</taxon>
        <taxon>Pseudomonadati</taxon>
        <taxon>Pseudomonadota</taxon>
        <taxon>Betaproteobacteria</taxon>
        <taxon>Candidatus Desulfobacillus</taxon>
    </lineage>
</organism>
<dbReference type="InterPro" id="IPR024654">
    <property type="entry name" value="Calcineurin-like_PHP_lpxH"/>
</dbReference>
<dbReference type="PANTHER" id="PTHR43165">
    <property type="entry name" value="METALLOPHOSPHOESTERASE"/>
    <property type="match status" value="1"/>
</dbReference>
<dbReference type="InterPro" id="IPR029052">
    <property type="entry name" value="Metallo-depent_PP-like"/>
</dbReference>
<dbReference type="PANTHER" id="PTHR43165:SF1">
    <property type="entry name" value="PHOSPHODIESTERASE MJ0936"/>
    <property type="match status" value="1"/>
</dbReference>
<dbReference type="AlphaFoldDB" id="A0A809S6C2"/>
<evidence type="ECO:0000259" key="2">
    <source>
        <dbReference type="Pfam" id="PF12850"/>
    </source>
</evidence>
<gene>
    <name evidence="3" type="ORF">DSYM_23100</name>
</gene>
<evidence type="ECO:0000313" key="4">
    <source>
        <dbReference type="Proteomes" id="UP000662914"/>
    </source>
</evidence>
<protein>
    <submittedName>
        <fullName evidence="3">Metallophosphoesterase family protein</fullName>
    </submittedName>
</protein>
<accession>A0A809S6C2</accession>
<sequence>MKVCIVSDSHDRGPMLAAAVEEAQSLGAEAVLHCGDVIGPNTLKPLLKIGLPAHVIHGNNLGDFTAICRMAADSGGLLHYHGGDAAIALGGRKIFLVHYPHYGRAMACTGDYDLVCCGHSHKPEVVQQANVKGGATWLVNPGTVAGLGAPAATWVLGDLATMEFAIRPLVLPAV</sequence>
<proteinExistence type="inferred from homology"/>
<dbReference type="KEGG" id="ddz:DSYM_23100"/>
<evidence type="ECO:0000313" key="3">
    <source>
        <dbReference type="EMBL" id="BBO21611.1"/>
    </source>
</evidence>